<gene>
    <name evidence="2" type="ORF">Cylst_0692</name>
</gene>
<organism evidence="2 3">
    <name type="scientific">Cylindrospermum stagnale PCC 7417</name>
    <dbReference type="NCBI Taxonomy" id="56107"/>
    <lineage>
        <taxon>Bacteria</taxon>
        <taxon>Bacillati</taxon>
        <taxon>Cyanobacteriota</taxon>
        <taxon>Cyanophyceae</taxon>
        <taxon>Nostocales</taxon>
        <taxon>Nostocaceae</taxon>
        <taxon>Cylindrospermum</taxon>
    </lineage>
</organism>
<proteinExistence type="predicted"/>
<dbReference type="AlphaFoldDB" id="K9WRL2"/>
<dbReference type="Proteomes" id="UP000010475">
    <property type="component" value="Chromosome"/>
</dbReference>
<accession>K9WRL2</accession>
<dbReference type="KEGG" id="csg:Cylst_0692"/>
<keyword evidence="3" id="KW-1185">Reference proteome</keyword>
<evidence type="ECO:0000313" key="2">
    <source>
        <dbReference type="EMBL" id="AFZ23020.1"/>
    </source>
</evidence>
<protein>
    <submittedName>
        <fullName evidence="2">Uncharacterized protein</fullName>
    </submittedName>
</protein>
<sequence>MGNGEKGKSFSSIPIAHYPQKGFRVPQSPIPKRKILGGELS</sequence>
<dbReference type="EMBL" id="CP003642">
    <property type="protein sequence ID" value="AFZ23020.1"/>
    <property type="molecule type" value="Genomic_DNA"/>
</dbReference>
<dbReference type="HOGENOM" id="CLU_3268899_0_0_3"/>
<feature type="region of interest" description="Disordered" evidence="1">
    <location>
        <begin position="1"/>
        <end position="41"/>
    </location>
</feature>
<evidence type="ECO:0000313" key="3">
    <source>
        <dbReference type="Proteomes" id="UP000010475"/>
    </source>
</evidence>
<reference evidence="2 3" key="1">
    <citation type="submission" date="2012-06" db="EMBL/GenBank/DDBJ databases">
        <title>Finished chromosome of genome of Cylindrospermum stagnale PCC 7417.</title>
        <authorList>
            <consortium name="US DOE Joint Genome Institute"/>
            <person name="Gugger M."/>
            <person name="Coursin T."/>
            <person name="Rippka R."/>
            <person name="Tandeau De Marsac N."/>
            <person name="Huntemann M."/>
            <person name="Wei C.-L."/>
            <person name="Han J."/>
            <person name="Detter J.C."/>
            <person name="Han C."/>
            <person name="Tapia R."/>
            <person name="Chen A."/>
            <person name="Kyrpides N."/>
            <person name="Mavromatis K."/>
            <person name="Markowitz V."/>
            <person name="Szeto E."/>
            <person name="Ivanova N."/>
            <person name="Pagani I."/>
            <person name="Pati A."/>
            <person name="Goodwin L."/>
            <person name="Nordberg H.P."/>
            <person name="Cantor M.N."/>
            <person name="Hua S.X."/>
            <person name="Woyke T."/>
            <person name="Kerfeld C.A."/>
        </authorList>
    </citation>
    <scope>NUCLEOTIDE SEQUENCE [LARGE SCALE GENOMIC DNA]</scope>
    <source>
        <strain evidence="2 3">PCC 7417</strain>
    </source>
</reference>
<evidence type="ECO:0000256" key="1">
    <source>
        <dbReference type="SAM" id="MobiDB-lite"/>
    </source>
</evidence>
<name>K9WRL2_9NOST</name>